<evidence type="ECO:0000313" key="2">
    <source>
        <dbReference type="EMBL" id="KKM77196.1"/>
    </source>
</evidence>
<reference evidence="2" key="1">
    <citation type="journal article" date="2015" name="Nature">
        <title>Complex archaea that bridge the gap between prokaryotes and eukaryotes.</title>
        <authorList>
            <person name="Spang A."/>
            <person name="Saw J.H."/>
            <person name="Jorgensen S.L."/>
            <person name="Zaremba-Niedzwiedzka K."/>
            <person name="Martijn J."/>
            <person name="Lind A.E."/>
            <person name="van Eijk R."/>
            <person name="Schleper C."/>
            <person name="Guy L."/>
            <person name="Ettema T.J."/>
        </authorList>
    </citation>
    <scope>NUCLEOTIDE SEQUENCE</scope>
</reference>
<feature type="region of interest" description="Disordered" evidence="1">
    <location>
        <begin position="42"/>
        <end position="64"/>
    </location>
</feature>
<comment type="caution">
    <text evidence="2">The sequence shown here is derived from an EMBL/GenBank/DDBJ whole genome shotgun (WGS) entry which is preliminary data.</text>
</comment>
<protein>
    <submittedName>
        <fullName evidence="2">Uncharacterized protein</fullName>
    </submittedName>
</protein>
<sequence length="852" mass="92391">MTTFFDEVSGLTINLPDDMSDFERAQTINNILTDPSFAVPLSETLPLPQPTGGRRDLPPPAGKPLRQEFITSRQEAIRAQAQFPLKTTEGGLIADLENAAARFDIARSNLVSEKIAKLEDKFPGIEIQTVDDPIGGKQILLRLPGETEGVLLDNDELLTFSDIAEVGGFLVSAETLGIILATIRSRGLNLFSRMGIEFVGGTLGRATDIGVEAALGFEQDPVDAIISDALTSGAIAAGAEVFFAPGRRGVRALTGRGAIDLTPEELAAEQTFRDVSGRGFTPGQIQPAFQRLENQAVMTSKLAETRRLEDLQFVLEDLRNLSKATGDLKGLSDENLQTAIKRITEDIWGLVNQQTTVSAERAGRALEAGRSIFVRLWKQHIGRKYDRAFAAGENASFDLTSAQEIADTARQGIVARGKPQTVPLIGANGKSLVDAAGRPLTISKSEVIQLRDLNSELTNAIDTLSKLDSEIAALPGSSAFAQIKELRTKFFDLKNARVFGVETIDNRIAGQIWDVLTRVMDSPVGGSANFNRLIRAASASNRTFERILEIVDIARVGRAHIDRPGGLIDALIVPGNARNLRILKRVLPEKEWNTFIVGYKTKLWSDPAKINGKLDRFLADPEALNTVLTASEQIEFRQLGTAFERLNQGPIIKALNTQTDRLMRVRTLIKQGDATELAQLIEAAGGKTSEIGISLRAGIPQHIADVATVVRKGKEVISPEIAIKEIQRLKKAGILDAVLLPDEVAAMQDREFMLSFFRFVEDPGAGIRAGAVTSSAAEIITIPVRPKAGFKSAISGFTGLARNALIGRIFMSERGRRLFAGLGGKQFDLTTLRALTVISAELVADLTRETVQ</sequence>
<evidence type="ECO:0000256" key="1">
    <source>
        <dbReference type="SAM" id="MobiDB-lite"/>
    </source>
</evidence>
<organism evidence="2">
    <name type="scientific">marine sediment metagenome</name>
    <dbReference type="NCBI Taxonomy" id="412755"/>
    <lineage>
        <taxon>unclassified sequences</taxon>
        <taxon>metagenomes</taxon>
        <taxon>ecological metagenomes</taxon>
    </lineage>
</organism>
<proteinExistence type="predicted"/>
<gene>
    <name evidence="2" type="ORF">LCGC14_1372500</name>
</gene>
<dbReference type="EMBL" id="LAZR01008680">
    <property type="protein sequence ID" value="KKM77196.1"/>
    <property type="molecule type" value="Genomic_DNA"/>
</dbReference>
<dbReference type="AlphaFoldDB" id="A0A0F9KR02"/>
<accession>A0A0F9KR02</accession>
<name>A0A0F9KR02_9ZZZZ</name>